<protein>
    <submittedName>
        <fullName evidence="2">Poly-beta-1,6-N-acetyl-D-glucosamine biosynthesis protein PgaD</fullName>
    </submittedName>
</protein>
<reference evidence="4" key="1">
    <citation type="submission" date="2018-09" db="EMBL/GenBank/DDBJ databases">
        <title>The complete genome of Acinetobacter sp. strain WCHAc010005.</title>
        <authorList>
            <person name="Hu Y."/>
            <person name="Long H."/>
            <person name="Feng Y."/>
            <person name="Zong Z."/>
        </authorList>
    </citation>
    <scope>NUCLEOTIDE SEQUENCE [LARGE SCALE GENOMIC DNA]</scope>
    <source>
        <strain evidence="4">WCHAc010005</strain>
    </source>
</reference>
<keyword evidence="5" id="KW-1185">Reference proteome</keyword>
<evidence type="ECO:0000313" key="4">
    <source>
        <dbReference type="Proteomes" id="UP000263753"/>
    </source>
</evidence>
<dbReference type="InterPro" id="IPR023829">
    <property type="entry name" value="PGA_PgaD"/>
</dbReference>
<dbReference type="KEGG" id="achi:CDG60_13385"/>
<dbReference type="EMBL" id="JASVDY010000001">
    <property type="protein sequence ID" value="MDV2467624.1"/>
    <property type="molecule type" value="Genomic_DNA"/>
</dbReference>
<evidence type="ECO:0000256" key="1">
    <source>
        <dbReference type="SAM" id="Phobius"/>
    </source>
</evidence>
<reference evidence="3 5" key="3">
    <citation type="submission" date="2023-06" db="EMBL/GenBank/DDBJ databases">
        <title>Genomic Analysis of Acinetobacter Strains Recovered from South Australian Aquatic Samples provides Insights into the Circulation of Antibiotic Resistance determinants in the Environment.</title>
        <authorList>
            <person name="Tobin L."/>
            <person name="Jarocki V.M."/>
            <person name="Kenyon J."/>
            <person name="Drigo B."/>
            <person name="Donner E."/>
            <person name="Djordjevic S.P."/>
            <person name="Hamidian M."/>
        </authorList>
    </citation>
    <scope>NUCLEOTIDE SEQUENCE [LARGE SCALE GENOMIC DNA]</scope>
    <source>
        <strain evidence="3 5">SAAc652</strain>
    </source>
</reference>
<gene>
    <name evidence="2" type="primary">pgaD</name>
    <name evidence="2" type="ORF">CDG60_13385</name>
    <name evidence="3" type="ORF">QR674_01325</name>
</gene>
<reference evidence="2" key="2">
    <citation type="journal article" date="2019" name="J. Microbiol.">
        <title>Acinetobacter chinensis, a novel Acinetobacter species, carrying blaNDM-1, recovered from hospital sewage.</title>
        <authorList>
            <person name="Hu Y."/>
            <person name="Feng Y."/>
            <person name="Qin J."/>
            <person name="Zhang X."/>
            <person name="Zong Z."/>
        </authorList>
    </citation>
    <scope>NUCLEOTIDE SEQUENCE</scope>
    <source>
        <strain evidence="2">WCHAc010005</strain>
    </source>
</reference>
<evidence type="ECO:0000313" key="5">
    <source>
        <dbReference type="Proteomes" id="UP001278188"/>
    </source>
</evidence>
<name>A0A3B7LX54_9GAMM</name>
<dbReference type="Pfam" id="PF13994">
    <property type="entry name" value="PgaD"/>
    <property type="match status" value="1"/>
</dbReference>
<keyword evidence="1" id="KW-0812">Transmembrane</keyword>
<organism evidence="2 4">
    <name type="scientific">Acinetobacter chinensis</name>
    <dbReference type="NCBI Taxonomy" id="2004650"/>
    <lineage>
        <taxon>Bacteria</taxon>
        <taxon>Pseudomonadati</taxon>
        <taxon>Pseudomonadota</taxon>
        <taxon>Gammaproteobacteria</taxon>
        <taxon>Moraxellales</taxon>
        <taxon>Moraxellaceae</taxon>
        <taxon>Acinetobacter</taxon>
    </lineage>
</organism>
<keyword evidence="1" id="KW-0472">Membrane</keyword>
<dbReference type="GO" id="GO:0043709">
    <property type="term" value="P:cell adhesion involved in single-species biofilm formation"/>
    <property type="evidence" value="ECO:0007669"/>
    <property type="project" value="InterPro"/>
</dbReference>
<accession>A0A3B7LX54</accession>
<dbReference type="Proteomes" id="UP000263753">
    <property type="component" value="Chromosome"/>
</dbReference>
<evidence type="ECO:0000313" key="3">
    <source>
        <dbReference type="EMBL" id="MDV2467624.1"/>
    </source>
</evidence>
<feature type="transmembrane region" description="Helical" evidence="1">
    <location>
        <begin position="69"/>
        <end position="88"/>
    </location>
</feature>
<feature type="transmembrane region" description="Helical" evidence="1">
    <location>
        <begin position="27"/>
        <end position="49"/>
    </location>
</feature>
<dbReference type="NCBIfam" id="TIGR03940">
    <property type="entry name" value="PGA_PgaD"/>
    <property type="match status" value="1"/>
</dbReference>
<evidence type="ECO:0000313" key="2">
    <source>
        <dbReference type="EMBL" id="AXY57470.1"/>
    </source>
</evidence>
<dbReference type="RefSeq" id="WP_087511953.1">
    <property type="nucleotide sequence ID" value="NZ_CP032134.1"/>
</dbReference>
<proteinExistence type="predicted"/>
<dbReference type="AlphaFoldDB" id="A0A3B7LX54"/>
<sequence>MKANHLIIDLRQQLPWHRRYASSTGTALMWAVWLLLWRPVLIVAGLVSLQKHHVIQQLFGAFGLGVEHGILALFAAATALLLWANYMPGRSVQDLPRKQLTDYAKHFELPVQEIEQGREQKISVVHHDEYGKIIRID</sequence>
<dbReference type="EMBL" id="CP032134">
    <property type="protein sequence ID" value="AXY57470.1"/>
    <property type="molecule type" value="Genomic_DNA"/>
</dbReference>
<keyword evidence="1" id="KW-1133">Transmembrane helix</keyword>
<dbReference type="Proteomes" id="UP001278188">
    <property type="component" value="Unassembled WGS sequence"/>
</dbReference>